<dbReference type="InterPro" id="IPR027268">
    <property type="entry name" value="Peptidase_M4/M1_CTD_sf"/>
</dbReference>
<dbReference type="InterPro" id="IPR057991">
    <property type="entry name" value="TPR_TAF2_C"/>
</dbReference>
<accession>A0A9P6GZK2</accession>
<protein>
    <submittedName>
        <fullName evidence="4">Transcription initiation factor TFIID subunit 2</fullName>
    </submittedName>
</protein>
<evidence type="ECO:0000259" key="3">
    <source>
        <dbReference type="Pfam" id="PF25577"/>
    </source>
</evidence>
<gene>
    <name evidence="4" type="primary">TAF2</name>
    <name evidence="4" type="ORF">NGRA_1146</name>
</gene>
<evidence type="ECO:0000313" key="5">
    <source>
        <dbReference type="Proteomes" id="UP000740883"/>
    </source>
</evidence>
<dbReference type="GO" id="GO:0000976">
    <property type="term" value="F:transcription cis-regulatory region binding"/>
    <property type="evidence" value="ECO:0007669"/>
    <property type="project" value="TreeGrafter"/>
</dbReference>
<dbReference type="Pfam" id="PF25316">
    <property type="entry name" value="TAF2_3rd"/>
    <property type="match status" value="1"/>
</dbReference>
<dbReference type="GO" id="GO:0005669">
    <property type="term" value="C:transcription factor TFIID complex"/>
    <property type="evidence" value="ECO:0007669"/>
    <property type="project" value="InterPro"/>
</dbReference>
<feature type="domain" description="Transcription initiation factor TFIID subunit 2 TPR repeats" evidence="3">
    <location>
        <begin position="561"/>
        <end position="722"/>
    </location>
</feature>
<dbReference type="PANTHER" id="PTHR15137:SF9">
    <property type="entry name" value="TRANSCRIPTION INITIATION FACTOR TFIID SUBUNIT 2"/>
    <property type="match status" value="1"/>
</dbReference>
<keyword evidence="5" id="KW-1185">Reference proteome</keyword>
<feature type="compositionally biased region" description="Polar residues" evidence="1">
    <location>
        <begin position="1139"/>
        <end position="1149"/>
    </location>
</feature>
<dbReference type="OrthoDB" id="308861at2759"/>
<dbReference type="GO" id="GO:0006367">
    <property type="term" value="P:transcription initiation at RNA polymerase II promoter"/>
    <property type="evidence" value="ECO:0007669"/>
    <property type="project" value="TreeGrafter"/>
</dbReference>
<sequence>MKIIGQKNVYYIDIGKCLYRGYIETRISLETESDIFYKYASMDILSINILLDNGTTIKPEVERFLLQDFLKNENHANVHANLYASEKEMSDILKLSGVRAGDCTIKIEYRPSEFNTSIVFYTPVYQDDKHREITAMNRLGYAYEIFPSIWAEDLRTGYPWELVYILPNSEEFKVVSPGVLKSFNEEERVNISMYYVEESIPDFINFAVGTFERIEIHNGDDKKVVLLPSNLEEYSDSLNDVVEDLSNILKYTEHFLQRSFPVSTLSIIFSMVDCEPTLGIGTAICNISLLTPAKDIEPMFEIKRTLSSIVASQVFYFYVHYSEITDFWIFCGMKGYLEDYCVRFLLGNNDFLFTLKEDKDFVLANDVYELPLCDSRRDFTSYHSDFFKKKSKLVFHTLESNLSKAFLEKICNFTLKKSSSEIGLNFTHDFIALIKDVTGKDMKAFFDTYVFKAGLVNISFRFTVDKKKNRVDFQVEQSPTSRLPDCNKTISGLVTVKSYEVEGSYDHSFNFNQDNHFYYHTRTKKKKKPEEEEEEIMPLLWIRIDPKREHLLGGVVEQPDYMYIEQLLDKNVVGQIEAIDYLSKRPSVQICEAFERILENSQMFYKIRIRILYVMAKINIDSYVGFQRVIQFFIKKFCVQSSTVIKPNDFNYINYFLQKHSIKALSHTDPFIKKNYNGRNVVSASIVCAFMINILRFNDNSMNNFSDTWYIASVIESLVRPILAMKFTDGENINFESKTECKQVFYNKDEVKKTEEFFEDSSEEDRDEDFNFLVEEDSSTSTIPERHEETEAPNYVEVAIGEIERYRLLDMVFPSHNNIVTEATLYFLGRLAINGCIGIKKDVLISLSKFPNAFAVRKASLTLLVVLFPDKDTIDFVLGLMKSESFRIKIAIVEILEETLSNEIISRDIFSQDLMKEIDQFLLIFPYDFYLRDKIQNIKMFVEGKDMSLEDFYEKLLAFYEEKHDKDFYFKKTMTRCVPRSADTIKIRLLNFIEMKREEMKKTYILKIPRDYKDVQEINSHGPSRKKMVKIEDRLNSDDTSKVVEDIPIPEDAKKVVEVKSNPKDTNKVVEIGSVSKDTNKVVEIGSVSEDTNKVVEEDQPSEKGKSIEEVNIKEMLEGDHYTEELLSSCAEKKKTDSPFITSKNQNTPVVPKPDISPNTPVVPKPDILSNTPVVPKLTSTFPTIPKHTISTIHQSSIPSSTISSIPPIRTADLIKPNNAVGFPINKLAMEERTPPIDTQRLLSSSTFSTQIPIEESVKRSKLLSDEENGLINKVNEKKEYLEGVLKEMKEAVEHREEMNVVEINDTAVNYKEVGEGIFRVNKDTHFDLETLLLGDDEPKDKTLENILEEDYPIGNQPVVDIDSFLDGNFDVMPPVNIIRETVENNYRMNSVKTSTFSLRLKIGWSFRIKAVDPRTLISPPKKRGRKSKSDYSKSDY</sequence>
<dbReference type="Gene3D" id="1.10.390.10">
    <property type="entry name" value="Neutral Protease Domain 2"/>
    <property type="match status" value="1"/>
</dbReference>
<feature type="region of interest" description="Disordered" evidence="1">
    <location>
        <begin position="1418"/>
        <end position="1437"/>
    </location>
</feature>
<dbReference type="GO" id="GO:0003682">
    <property type="term" value="F:chromatin binding"/>
    <property type="evidence" value="ECO:0007669"/>
    <property type="project" value="TreeGrafter"/>
</dbReference>
<name>A0A9P6GZK2_9MICR</name>
<feature type="domain" description="Transcription initiation factor TFIID subunit 2 Ig-like" evidence="2">
    <location>
        <begin position="454"/>
        <end position="559"/>
    </location>
</feature>
<dbReference type="PANTHER" id="PTHR15137">
    <property type="entry name" value="TRANSCRIPTION INITIATION FACTOR TFIID"/>
    <property type="match status" value="1"/>
</dbReference>
<comment type="caution">
    <text evidence="4">The sequence shown here is derived from an EMBL/GenBank/DDBJ whole genome shotgun (WGS) entry which is preliminary data.</text>
</comment>
<dbReference type="GO" id="GO:0016251">
    <property type="term" value="F:RNA polymerase II general transcription initiation factor activity"/>
    <property type="evidence" value="ECO:0007669"/>
    <property type="project" value="TreeGrafter"/>
</dbReference>
<evidence type="ECO:0000259" key="2">
    <source>
        <dbReference type="Pfam" id="PF25316"/>
    </source>
</evidence>
<proteinExistence type="predicted"/>
<evidence type="ECO:0000256" key="1">
    <source>
        <dbReference type="SAM" id="MobiDB-lite"/>
    </source>
</evidence>
<dbReference type="Proteomes" id="UP000740883">
    <property type="component" value="Unassembled WGS sequence"/>
</dbReference>
<dbReference type="InterPro" id="IPR057345">
    <property type="entry name" value="Ig-like_TAF2"/>
</dbReference>
<dbReference type="Pfam" id="PF25577">
    <property type="entry name" value="TPR_TAF2_C"/>
    <property type="match status" value="1"/>
</dbReference>
<reference evidence="4 5" key="1">
    <citation type="journal article" date="2020" name="Genome Biol. Evol.">
        <title>Comparative genomics of strictly vertically transmitted, feminizing microsporidia endosymbionts of amphipod crustaceans.</title>
        <authorList>
            <person name="Cormier A."/>
            <person name="Chebbi M.A."/>
            <person name="Giraud I."/>
            <person name="Wattier R."/>
            <person name="Teixeira M."/>
            <person name="Gilbert C."/>
            <person name="Rigaud T."/>
            <person name="Cordaux R."/>
        </authorList>
    </citation>
    <scope>NUCLEOTIDE SEQUENCE [LARGE SCALE GENOMIC DNA]</scope>
    <source>
        <strain evidence="4 5">Ou3-Ou53</strain>
    </source>
</reference>
<dbReference type="EMBL" id="SBJO01000063">
    <property type="protein sequence ID" value="KAF9763661.1"/>
    <property type="molecule type" value="Genomic_DNA"/>
</dbReference>
<feature type="compositionally biased region" description="Basic and acidic residues" evidence="1">
    <location>
        <begin position="1428"/>
        <end position="1437"/>
    </location>
</feature>
<evidence type="ECO:0000313" key="4">
    <source>
        <dbReference type="EMBL" id="KAF9763661.1"/>
    </source>
</evidence>
<dbReference type="InterPro" id="IPR037813">
    <property type="entry name" value="TAF2"/>
</dbReference>
<organism evidence="4 5">
    <name type="scientific">Nosema granulosis</name>
    <dbReference type="NCBI Taxonomy" id="83296"/>
    <lineage>
        <taxon>Eukaryota</taxon>
        <taxon>Fungi</taxon>
        <taxon>Fungi incertae sedis</taxon>
        <taxon>Microsporidia</taxon>
        <taxon>Nosematidae</taxon>
        <taxon>Nosema</taxon>
    </lineage>
</organism>
<feature type="region of interest" description="Disordered" evidence="1">
    <location>
        <begin position="1138"/>
        <end position="1168"/>
    </location>
</feature>
<feature type="non-terminal residue" evidence="4">
    <location>
        <position position="1437"/>
    </location>
</feature>